<proteinExistence type="predicted"/>
<evidence type="ECO:0000313" key="2">
    <source>
        <dbReference type="EMBL" id="MEF3831665.1"/>
    </source>
</evidence>
<dbReference type="Pfam" id="PF11008">
    <property type="entry name" value="DUF2846"/>
    <property type="match status" value="1"/>
</dbReference>
<dbReference type="InterPro" id="IPR022548">
    <property type="entry name" value="DUF2846"/>
</dbReference>
<name>A0ABU7XLS4_9FLAO</name>
<dbReference type="EMBL" id="JAODOP010000001">
    <property type="protein sequence ID" value="MEF3831665.1"/>
    <property type="molecule type" value="Genomic_DNA"/>
</dbReference>
<evidence type="ECO:0000313" key="3">
    <source>
        <dbReference type="Proteomes" id="UP001337305"/>
    </source>
</evidence>
<protein>
    <submittedName>
        <fullName evidence="2">DUF2846 domain-containing protein</fullName>
    </submittedName>
</protein>
<reference evidence="2 3" key="1">
    <citation type="submission" date="2022-09" db="EMBL/GenBank/DDBJ databases">
        <title>Genome sequencing of Flavivirga sp. MEBiC05379.</title>
        <authorList>
            <person name="Oh H.-M."/>
            <person name="Kwon K.K."/>
            <person name="Park M.J."/>
            <person name="Yang S.-H."/>
        </authorList>
    </citation>
    <scope>NUCLEOTIDE SEQUENCE [LARGE SCALE GENOMIC DNA]</scope>
    <source>
        <strain evidence="2 3">MEBiC05379</strain>
    </source>
</reference>
<organism evidence="2 3">
    <name type="scientific">Flavivirga spongiicola</name>
    <dbReference type="NCBI Taxonomy" id="421621"/>
    <lineage>
        <taxon>Bacteria</taxon>
        <taxon>Pseudomonadati</taxon>
        <taxon>Bacteroidota</taxon>
        <taxon>Flavobacteriia</taxon>
        <taxon>Flavobacteriales</taxon>
        <taxon>Flavobacteriaceae</taxon>
        <taxon>Flavivirga</taxon>
    </lineage>
</organism>
<accession>A0ABU7XLS4</accession>
<dbReference type="Proteomes" id="UP001337305">
    <property type="component" value="Unassembled WGS sequence"/>
</dbReference>
<dbReference type="RefSeq" id="WP_303308671.1">
    <property type="nucleotide sequence ID" value="NZ_JAODOP010000001.1"/>
</dbReference>
<keyword evidence="3" id="KW-1185">Reference proteome</keyword>
<sequence length="143" mass="16453">MKNIILILSLTITNVMLSQDEIISIGEKPIVYLIRDTGLQGALRATHIFFNTEKVCKLNNKRFSMHSLEVGEYTIYAQSGGKKPRKKALNLNIKLEAGKTYYIYMTTESVDYGREFYELTLGLITEEFALDRLKTLKLDKKCY</sequence>
<comment type="caution">
    <text evidence="2">The sequence shown here is derived from an EMBL/GenBank/DDBJ whole genome shotgun (WGS) entry which is preliminary data.</text>
</comment>
<evidence type="ECO:0000259" key="1">
    <source>
        <dbReference type="Pfam" id="PF11008"/>
    </source>
</evidence>
<gene>
    <name evidence="2" type="ORF">N1F79_00860</name>
</gene>
<feature type="domain" description="DUF2846" evidence="1">
    <location>
        <begin position="30"/>
        <end position="109"/>
    </location>
</feature>